<protein>
    <recommendedName>
        <fullName evidence="1">DUF8061 domain-containing protein</fullName>
    </recommendedName>
</protein>
<dbReference type="KEGG" id="mehf:MmiHf6_01350"/>
<evidence type="ECO:0000313" key="2">
    <source>
        <dbReference type="EMBL" id="WNY22850.1"/>
    </source>
</evidence>
<dbReference type="Pfam" id="PF26257">
    <property type="entry name" value="DUF8061"/>
    <property type="match status" value="1"/>
</dbReference>
<keyword evidence="3" id="KW-1185">Reference proteome</keyword>
<evidence type="ECO:0000313" key="3">
    <source>
        <dbReference type="Proteomes" id="UP001302978"/>
    </source>
</evidence>
<name>A0AA96ZRZ4_9EURY</name>
<dbReference type="PANTHER" id="PTHR43288:SF1">
    <property type="entry name" value="GLYCYL-RADICAL ENZYME ACTIVATING ENZYME MJ0021-RELATED"/>
    <property type="match status" value="1"/>
</dbReference>
<sequence length="213" mass="22486">MKKRGYVLINDESNTVLGSAEVAARAFEAVCGGSGSAAASSGLAADINSVATDNCTASSGSNTAAASSSNTATADGSASAGNNAAAGSCANINFCSSRYKDAIQLRLRLLRTAQQFARPFDEITEDGTVIFGRIKVPDAFLNEIISFLRENELPEEAYSINSEKNIVETASGIVEELALIFEEDGAVFENVQLWIIEQYPFEGGFVVGSERIF</sequence>
<reference evidence="2 3" key="1">
    <citation type="submission" date="2023-07" db="EMBL/GenBank/DDBJ databases">
        <title>Closed genoem sequence of Methanomicrococcus sp. Hf6.</title>
        <authorList>
            <person name="Poehlein A."/>
            <person name="Protasov E."/>
            <person name="Platt K."/>
            <person name="Reeh H."/>
            <person name="Daniel R."/>
            <person name="Brune A."/>
        </authorList>
    </citation>
    <scope>NUCLEOTIDE SEQUENCE [LARGE SCALE GENOMIC DNA]</scope>
    <source>
        <strain evidence="2 3">Hf6</strain>
    </source>
</reference>
<accession>A0AA96ZRZ4</accession>
<dbReference type="EMBL" id="CP131059">
    <property type="protein sequence ID" value="WNY22850.1"/>
    <property type="molecule type" value="Genomic_DNA"/>
</dbReference>
<gene>
    <name evidence="2" type="ORF">MmiHf6_01350</name>
</gene>
<organism evidence="2 3">
    <name type="scientific">Methanimicrococcus hongohii</name>
    <dbReference type="NCBI Taxonomy" id="3028295"/>
    <lineage>
        <taxon>Archaea</taxon>
        <taxon>Methanobacteriati</taxon>
        <taxon>Methanobacteriota</taxon>
        <taxon>Stenosarchaea group</taxon>
        <taxon>Methanomicrobia</taxon>
        <taxon>Methanosarcinales</taxon>
        <taxon>Methanosarcinaceae</taxon>
        <taxon>Methanimicrococcus</taxon>
    </lineage>
</organism>
<proteinExistence type="predicted"/>
<dbReference type="PANTHER" id="PTHR43288">
    <property type="entry name" value="BIOTIN SYNTHASE-RELATED PROTEIN, RADICAL SAM SUPERFAMILY"/>
    <property type="match status" value="1"/>
</dbReference>
<dbReference type="AlphaFoldDB" id="A0AA96ZRZ4"/>
<dbReference type="Proteomes" id="UP001302978">
    <property type="component" value="Chromosome"/>
</dbReference>
<feature type="domain" description="DUF8061" evidence="1">
    <location>
        <begin position="127"/>
        <end position="207"/>
    </location>
</feature>
<evidence type="ECO:0000259" key="1">
    <source>
        <dbReference type="Pfam" id="PF26257"/>
    </source>
</evidence>
<dbReference type="InterPro" id="IPR058374">
    <property type="entry name" value="DUF8061"/>
</dbReference>